<protein>
    <submittedName>
        <fullName evidence="5">Ribosomal protein L14</fullName>
    </submittedName>
</protein>
<keyword evidence="3" id="KW-0687">Ribonucleoprotein</keyword>
<evidence type="ECO:0000259" key="4">
    <source>
        <dbReference type="Pfam" id="PF01929"/>
    </source>
</evidence>
<proteinExistence type="inferred from homology"/>
<evidence type="ECO:0000256" key="1">
    <source>
        <dbReference type="ARBA" id="ARBA00006592"/>
    </source>
</evidence>
<name>A0A9D5DGK0_9CRYT</name>
<evidence type="ECO:0000256" key="3">
    <source>
        <dbReference type="ARBA" id="ARBA00023274"/>
    </source>
</evidence>
<gene>
    <name evidence="5" type="ORF">OJ253_1694</name>
</gene>
<dbReference type="InterPro" id="IPR008991">
    <property type="entry name" value="Translation_prot_SH3-like_sf"/>
</dbReference>
<dbReference type="EMBL" id="JAPCXC010000037">
    <property type="protein sequence ID" value="KAJ1609063.1"/>
    <property type="molecule type" value="Genomic_DNA"/>
</dbReference>
<dbReference type="GO" id="GO:0042273">
    <property type="term" value="P:ribosomal large subunit biogenesis"/>
    <property type="evidence" value="ECO:0007669"/>
    <property type="project" value="TreeGrafter"/>
</dbReference>
<dbReference type="GO" id="GO:0003735">
    <property type="term" value="F:structural constituent of ribosome"/>
    <property type="evidence" value="ECO:0007669"/>
    <property type="project" value="InterPro"/>
</dbReference>
<dbReference type="Pfam" id="PF01929">
    <property type="entry name" value="Ribosomal_L14e"/>
    <property type="match status" value="1"/>
</dbReference>
<feature type="domain" description="Large ribosomal subunit protein eL14" evidence="4">
    <location>
        <begin position="48"/>
        <end position="93"/>
    </location>
</feature>
<evidence type="ECO:0000256" key="2">
    <source>
        <dbReference type="ARBA" id="ARBA00022980"/>
    </source>
</evidence>
<comment type="similarity">
    <text evidence="1">Belongs to the eukaryotic ribosomal protein eL14 family.</text>
</comment>
<dbReference type="OrthoDB" id="1875589at2759"/>
<dbReference type="SUPFAM" id="SSF50104">
    <property type="entry name" value="Translation proteins SH3-like domain"/>
    <property type="match status" value="1"/>
</dbReference>
<dbReference type="InterPro" id="IPR014722">
    <property type="entry name" value="Rib_uL2_dom2"/>
</dbReference>
<comment type="caution">
    <text evidence="5">The sequence shown here is derived from an EMBL/GenBank/DDBJ whole genome shotgun (WGS) entry which is preliminary data.</text>
</comment>
<dbReference type="PANTHER" id="PTHR11127:SF2">
    <property type="entry name" value="LARGE RIBOSOMAL SUBUNIT PROTEIN EL14"/>
    <property type="match status" value="1"/>
</dbReference>
<organism evidence="5">
    <name type="scientific">Cryptosporidium canis</name>
    <dbReference type="NCBI Taxonomy" id="195482"/>
    <lineage>
        <taxon>Eukaryota</taxon>
        <taxon>Sar</taxon>
        <taxon>Alveolata</taxon>
        <taxon>Apicomplexa</taxon>
        <taxon>Conoidasida</taxon>
        <taxon>Coccidia</taxon>
        <taxon>Eucoccidiorida</taxon>
        <taxon>Eimeriorina</taxon>
        <taxon>Cryptosporidiidae</taxon>
        <taxon>Cryptosporidium</taxon>
    </lineage>
</organism>
<reference evidence="5" key="1">
    <citation type="submission" date="2022-10" db="EMBL/GenBank/DDBJ databases">
        <title>Adaptive evolution leads to modifications in subtelomeric GC content in a zoonotic Cryptosporidium species.</title>
        <authorList>
            <person name="Li J."/>
            <person name="Feng Y."/>
            <person name="Xiao L."/>
        </authorList>
    </citation>
    <scope>NUCLEOTIDE SEQUENCE</scope>
    <source>
        <strain evidence="5">33844</strain>
    </source>
</reference>
<dbReference type="GO" id="GO:0006412">
    <property type="term" value="P:translation"/>
    <property type="evidence" value="ECO:0007669"/>
    <property type="project" value="InterPro"/>
</dbReference>
<dbReference type="GO" id="GO:0003723">
    <property type="term" value="F:RNA binding"/>
    <property type="evidence" value="ECO:0007669"/>
    <property type="project" value="InterPro"/>
</dbReference>
<dbReference type="GO" id="GO:0022625">
    <property type="term" value="C:cytosolic large ribosomal subunit"/>
    <property type="evidence" value="ECO:0007669"/>
    <property type="project" value="TreeGrafter"/>
</dbReference>
<dbReference type="PANTHER" id="PTHR11127">
    <property type="entry name" value="60S RIBOSOMAL PROTEIN L14"/>
    <property type="match status" value="1"/>
</dbReference>
<keyword evidence="2 5" id="KW-0689">Ribosomal protein</keyword>
<dbReference type="AlphaFoldDB" id="A0A9D5DGK0"/>
<dbReference type="InterPro" id="IPR002784">
    <property type="entry name" value="Ribosomal_eL14_dom"/>
</dbReference>
<dbReference type="Proteomes" id="UP001067231">
    <property type="component" value="Unassembled WGS sequence"/>
</dbReference>
<sequence>MTLFTRFVEPGRLCRIQYGPDTGKMCFIVDVINMNRVLIDGPTTEVSRQSIPLRRLGLTDFKVKIPRGARTGTIKKILDKDSSCIDNFNKTTYGSGSDDTMYLSDLMLLLQDGVSLMHSICSLVADRVAWSPPLYIRPGDAWMLQSYPASHSFAPAPNYPGSH</sequence>
<dbReference type="InterPro" id="IPR039660">
    <property type="entry name" value="Ribosomal_eL14"/>
</dbReference>
<evidence type="ECO:0000313" key="5">
    <source>
        <dbReference type="EMBL" id="KAJ1609063.1"/>
    </source>
</evidence>
<accession>A0A9D5DGK0</accession>
<dbReference type="CDD" id="cd23702">
    <property type="entry name" value="eL14"/>
    <property type="match status" value="1"/>
</dbReference>
<dbReference type="Gene3D" id="2.30.30.30">
    <property type="match status" value="1"/>
</dbReference>